<keyword evidence="4" id="KW-1185">Reference proteome</keyword>
<dbReference type="Pfam" id="PF04194">
    <property type="entry name" value="PDCD2_C"/>
    <property type="match status" value="1"/>
</dbReference>
<feature type="region of interest" description="Disordered" evidence="1">
    <location>
        <begin position="32"/>
        <end position="55"/>
    </location>
</feature>
<feature type="domain" description="Programmed cell death protein 2 C-terminal" evidence="2">
    <location>
        <begin position="313"/>
        <end position="432"/>
    </location>
</feature>
<gene>
    <name evidence="3" type="ORF">GSTUAT00007459001</name>
</gene>
<proteinExistence type="predicted"/>
<feature type="region of interest" description="Disordered" evidence="1">
    <location>
        <begin position="158"/>
        <end position="214"/>
    </location>
</feature>
<feature type="compositionally biased region" description="Polar residues" evidence="1">
    <location>
        <begin position="159"/>
        <end position="177"/>
    </location>
</feature>
<dbReference type="Proteomes" id="UP001412239">
    <property type="component" value="Unassembled WGS sequence"/>
</dbReference>
<evidence type="ECO:0000313" key="4">
    <source>
        <dbReference type="Proteomes" id="UP001412239"/>
    </source>
</evidence>
<protein>
    <recommendedName>
        <fullName evidence="2">Programmed cell death protein 2 C-terminal domain-containing protein</fullName>
    </recommendedName>
</protein>
<reference evidence="3" key="1">
    <citation type="submission" date="2015-10" db="EMBL/GenBank/DDBJ databases">
        <authorList>
            <person name="Regsiter A."/>
            <person name="william w."/>
        </authorList>
    </citation>
    <scope>NUCLEOTIDE SEQUENCE</scope>
    <source>
        <strain evidence="3">Montdore</strain>
    </source>
</reference>
<organism evidence="3 4">
    <name type="scientific">Tuber aestivum</name>
    <name type="common">summer truffle</name>
    <dbReference type="NCBI Taxonomy" id="59557"/>
    <lineage>
        <taxon>Eukaryota</taxon>
        <taxon>Fungi</taxon>
        <taxon>Dikarya</taxon>
        <taxon>Ascomycota</taxon>
        <taxon>Pezizomycotina</taxon>
        <taxon>Pezizomycetes</taxon>
        <taxon>Pezizales</taxon>
        <taxon>Tuberaceae</taxon>
        <taxon>Tuber</taxon>
    </lineage>
</organism>
<evidence type="ECO:0000259" key="2">
    <source>
        <dbReference type="Pfam" id="PF04194"/>
    </source>
</evidence>
<feature type="region of interest" description="Disordered" evidence="1">
    <location>
        <begin position="288"/>
        <end position="311"/>
    </location>
</feature>
<dbReference type="EMBL" id="LN891131">
    <property type="protein sequence ID" value="CUS08449.1"/>
    <property type="molecule type" value="Genomic_DNA"/>
</dbReference>
<dbReference type="AlphaFoldDB" id="A0A292PLP0"/>
<dbReference type="PANTHER" id="PTHR47524:SF1">
    <property type="entry name" value="20S RRNA ACCUMULATION PROTEIN 4"/>
    <property type="match status" value="1"/>
</dbReference>
<accession>A0A292PLP0</accession>
<evidence type="ECO:0000256" key="1">
    <source>
        <dbReference type="SAM" id="MobiDB-lite"/>
    </source>
</evidence>
<name>A0A292PLP0_9PEZI</name>
<feature type="compositionally biased region" description="Low complexity" evidence="1">
    <location>
        <begin position="199"/>
        <end position="208"/>
    </location>
</feature>
<feature type="region of interest" description="Disordered" evidence="1">
    <location>
        <begin position="227"/>
        <end position="246"/>
    </location>
</feature>
<dbReference type="GO" id="GO:0005737">
    <property type="term" value="C:cytoplasm"/>
    <property type="evidence" value="ECO:0007669"/>
    <property type="project" value="InterPro"/>
</dbReference>
<dbReference type="PANTHER" id="PTHR47524">
    <property type="entry name" value="20S RRNA ACCUMULATION PROTEIN 4"/>
    <property type="match status" value="1"/>
</dbReference>
<evidence type="ECO:0000313" key="3">
    <source>
        <dbReference type="EMBL" id="CUS08449.1"/>
    </source>
</evidence>
<feature type="compositionally biased region" description="Low complexity" evidence="1">
    <location>
        <begin position="178"/>
        <end position="191"/>
    </location>
</feature>
<dbReference type="InterPro" id="IPR007320">
    <property type="entry name" value="PDCD2_C"/>
</dbReference>
<sequence>MGSNSKTKMDIDPDSDSDSIEITSVLLGYAEKESTGDTSSHLGGEPTWLHPNSPPDPRLAKCEHCNKMMSLILQLNGEIPESPHARMFYLFACMTKTCRRRRNYAKVLRAVMRSTEMPKEPELPVNAPKKEDFPGFEKQAVQHGDFLFGGSSKPAARSNPFSLGSTASNSNPFSTQSAANNANPFSSSITTPNPPSSPPAQKSPHAAPQTGTESLTKSFAETLKLAEGGLPSHETGNTRYFGPAEPWPEKLPHEYPLFYLDAEYEAIEKTIGLKAHQLKKYERLISQAENDDDEKEGEPGQGSNTPSNDQIDDDVFQRFADRIANNPEQVLRYERGGAPLFYAVSDDVGRLLNPNDEGFLATRIPKCGNCGGSVRVFEFQITPHAIAVLEGDEAGFDGMDWGTIMAFTCKCVPKVLDRNGVGYVEEYVSVQWEKQR</sequence>
<dbReference type="GO" id="GO:0030490">
    <property type="term" value="P:maturation of SSU-rRNA"/>
    <property type="evidence" value="ECO:0007669"/>
    <property type="project" value="TreeGrafter"/>
</dbReference>